<organism evidence="1">
    <name type="scientific">Physcomitrium patens</name>
    <name type="common">Spreading-leaved earth moss</name>
    <name type="synonym">Physcomitrella patens</name>
    <dbReference type="NCBI Taxonomy" id="3218"/>
    <lineage>
        <taxon>Eukaryota</taxon>
        <taxon>Viridiplantae</taxon>
        <taxon>Streptophyta</taxon>
        <taxon>Embryophyta</taxon>
        <taxon>Bryophyta</taxon>
        <taxon>Bryophytina</taxon>
        <taxon>Bryopsida</taxon>
        <taxon>Funariidae</taxon>
        <taxon>Funariales</taxon>
        <taxon>Funariaceae</taxon>
        <taxon>Physcomitrium</taxon>
    </lineage>
</organism>
<evidence type="ECO:0000313" key="3">
    <source>
        <dbReference type="Proteomes" id="UP000006727"/>
    </source>
</evidence>
<accession>A0A2K1IGB9</accession>
<reference evidence="2" key="3">
    <citation type="submission" date="2020-12" db="UniProtKB">
        <authorList>
            <consortium name="EnsemblPlants"/>
        </authorList>
    </citation>
    <scope>IDENTIFICATION</scope>
</reference>
<evidence type="ECO:0000313" key="2">
    <source>
        <dbReference type="EnsemblPlants" id="Pp3c24_11190V3.1"/>
    </source>
</evidence>
<proteinExistence type="predicted"/>
<keyword evidence="3" id="KW-1185">Reference proteome</keyword>
<dbReference type="GeneID" id="112276498"/>
<gene>
    <name evidence="2" type="primary">LOC112276498</name>
    <name evidence="1" type="ORF">PHYPA_028918</name>
</gene>
<dbReference type="EnsemblPlants" id="Pp3c24_11190V3.1">
    <property type="protein sequence ID" value="Pp3c24_11190V3.1"/>
    <property type="gene ID" value="Pp3c24_11190"/>
</dbReference>
<sequence>MYLSCQSPVIVSRTDSLRSTSSFRRDSSFNASECSSSGMKQIIRKASQRTSIAGHDSNSMESRVLEEVEHGFKNKFQEEGRECAREFHEFQDLANCLHGGRALRKNKLQKLLCITGVASACDFIANPRRIFQSKNGCPGHPCAREVAAVSKKGLFSGCFAPFVDGALPQLGSPSQQQTRPIFQFTKVESTQRDFPAWTMEEYMTKNGRIQEWMYRKDDGEFGGIEGNNLMSHYLDDDIVNSDDTDSD</sequence>
<dbReference type="PaxDb" id="3218-PP1S16_216V6.1"/>
<dbReference type="Gramene" id="Pp3c24_11190V3.1">
    <property type="protein sequence ID" value="Pp3c24_11190V3.1"/>
    <property type="gene ID" value="Pp3c24_11190"/>
</dbReference>
<protein>
    <submittedName>
        <fullName evidence="1 2">Uncharacterized protein</fullName>
    </submittedName>
</protein>
<reference evidence="1 3" key="2">
    <citation type="journal article" date="2018" name="Plant J.">
        <title>The Physcomitrella patens chromosome-scale assembly reveals moss genome structure and evolution.</title>
        <authorList>
            <person name="Lang D."/>
            <person name="Ullrich K.K."/>
            <person name="Murat F."/>
            <person name="Fuchs J."/>
            <person name="Jenkins J."/>
            <person name="Haas F.B."/>
            <person name="Piednoel M."/>
            <person name="Gundlach H."/>
            <person name="Van Bel M."/>
            <person name="Meyberg R."/>
            <person name="Vives C."/>
            <person name="Morata J."/>
            <person name="Symeonidi A."/>
            <person name="Hiss M."/>
            <person name="Muchero W."/>
            <person name="Kamisugi Y."/>
            <person name="Saleh O."/>
            <person name="Blanc G."/>
            <person name="Decker E.L."/>
            <person name="van Gessel N."/>
            <person name="Grimwood J."/>
            <person name="Hayes R.D."/>
            <person name="Graham S.W."/>
            <person name="Gunter L.E."/>
            <person name="McDaniel S.F."/>
            <person name="Hoernstein S.N.W."/>
            <person name="Larsson A."/>
            <person name="Li F.W."/>
            <person name="Perroud P.F."/>
            <person name="Phillips J."/>
            <person name="Ranjan P."/>
            <person name="Rokshar D.S."/>
            <person name="Rothfels C.J."/>
            <person name="Schneider L."/>
            <person name="Shu S."/>
            <person name="Stevenson D.W."/>
            <person name="Thummler F."/>
            <person name="Tillich M."/>
            <person name="Villarreal Aguilar J.C."/>
            <person name="Widiez T."/>
            <person name="Wong G.K."/>
            <person name="Wymore A."/>
            <person name="Zhang Y."/>
            <person name="Zimmer A.D."/>
            <person name="Quatrano R.S."/>
            <person name="Mayer K.F.X."/>
            <person name="Goodstein D."/>
            <person name="Casacuberta J.M."/>
            <person name="Vandepoele K."/>
            <person name="Reski R."/>
            <person name="Cuming A.C."/>
            <person name="Tuskan G.A."/>
            <person name="Maumus F."/>
            <person name="Salse J."/>
            <person name="Schmutz J."/>
            <person name="Rensing S.A."/>
        </authorList>
    </citation>
    <scope>NUCLEOTIDE SEQUENCE [LARGE SCALE GENOMIC DNA]</scope>
    <source>
        <strain evidence="2 3">cv. Gransden 2004</strain>
    </source>
</reference>
<dbReference type="Gramene" id="Pp3c24_11190V3.2">
    <property type="protein sequence ID" value="Pp3c24_11190V3.2"/>
    <property type="gene ID" value="Pp3c24_11190"/>
</dbReference>
<dbReference type="EMBL" id="ABEU02000024">
    <property type="protein sequence ID" value="PNR28326.1"/>
    <property type="molecule type" value="Genomic_DNA"/>
</dbReference>
<dbReference type="RefSeq" id="XP_073387032.1">
    <property type="nucleotide sequence ID" value="XM_073530931.1"/>
</dbReference>
<name>A0A2K1IGB9_PHYPA</name>
<dbReference type="AlphaFoldDB" id="A0A2K1IGB9"/>
<evidence type="ECO:0000313" key="1">
    <source>
        <dbReference type="EMBL" id="PNR28326.1"/>
    </source>
</evidence>
<dbReference type="EnsemblPlants" id="Pp3c24_11190V3.2">
    <property type="protein sequence ID" value="Pp3c24_11190V3.2"/>
    <property type="gene ID" value="Pp3c24_11190"/>
</dbReference>
<reference evidence="1 3" key="1">
    <citation type="journal article" date="2008" name="Science">
        <title>The Physcomitrella genome reveals evolutionary insights into the conquest of land by plants.</title>
        <authorList>
            <person name="Rensing S."/>
            <person name="Lang D."/>
            <person name="Zimmer A."/>
            <person name="Terry A."/>
            <person name="Salamov A."/>
            <person name="Shapiro H."/>
            <person name="Nishiyama T."/>
            <person name="Perroud P.-F."/>
            <person name="Lindquist E."/>
            <person name="Kamisugi Y."/>
            <person name="Tanahashi T."/>
            <person name="Sakakibara K."/>
            <person name="Fujita T."/>
            <person name="Oishi K."/>
            <person name="Shin-I T."/>
            <person name="Kuroki Y."/>
            <person name="Toyoda A."/>
            <person name="Suzuki Y."/>
            <person name="Hashimoto A."/>
            <person name="Yamaguchi K."/>
            <person name="Sugano A."/>
            <person name="Kohara Y."/>
            <person name="Fujiyama A."/>
            <person name="Anterola A."/>
            <person name="Aoki S."/>
            <person name="Ashton N."/>
            <person name="Barbazuk W.B."/>
            <person name="Barker E."/>
            <person name="Bennetzen J."/>
            <person name="Bezanilla M."/>
            <person name="Blankenship R."/>
            <person name="Cho S.H."/>
            <person name="Dutcher S."/>
            <person name="Estelle M."/>
            <person name="Fawcett J.A."/>
            <person name="Gundlach H."/>
            <person name="Hanada K."/>
            <person name="Heyl A."/>
            <person name="Hicks K.A."/>
            <person name="Hugh J."/>
            <person name="Lohr M."/>
            <person name="Mayer K."/>
            <person name="Melkozernov A."/>
            <person name="Murata T."/>
            <person name="Nelson D."/>
            <person name="Pils B."/>
            <person name="Prigge M."/>
            <person name="Reiss B."/>
            <person name="Renner T."/>
            <person name="Rombauts S."/>
            <person name="Rushton P."/>
            <person name="Sanderfoot A."/>
            <person name="Schween G."/>
            <person name="Shiu S.-H."/>
            <person name="Stueber K."/>
            <person name="Theodoulou F.L."/>
            <person name="Tu H."/>
            <person name="Van de Peer Y."/>
            <person name="Verrier P.J."/>
            <person name="Waters E."/>
            <person name="Wood A."/>
            <person name="Yang L."/>
            <person name="Cove D."/>
            <person name="Cuming A."/>
            <person name="Hasebe M."/>
            <person name="Lucas S."/>
            <person name="Mishler D.B."/>
            <person name="Reski R."/>
            <person name="Grigoriev I."/>
            <person name="Quatrano R.S."/>
            <person name="Boore J.L."/>
        </authorList>
    </citation>
    <scope>NUCLEOTIDE SEQUENCE [LARGE SCALE GENOMIC DNA]</scope>
    <source>
        <strain evidence="2 3">cv. Gransden 2004</strain>
    </source>
</reference>
<dbReference type="Proteomes" id="UP000006727">
    <property type="component" value="Chromosome 24"/>
</dbReference>